<dbReference type="EMBL" id="ADMC01000022">
    <property type="protein sequence ID" value="EHP47701.1"/>
    <property type="molecule type" value="Genomic_DNA"/>
</dbReference>
<comment type="caution">
    <text evidence="1">The sequence shown here is derived from an EMBL/GenBank/DDBJ whole genome shotgun (WGS) entry which is preliminary data.</text>
</comment>
<gene>
    <name evidence="1" type="ORF">HMPREF9449_01554</name>
</gene>
<dbReference type="Proteomes" id="UP000004892">
    <property type="component" value="Unassembled WGS sequence"/>
</dbReference>
<name>H1DH18_9BACT</name>
<evidence type="ECO:0000313" key="1">
    <source>
        <dbReference type="EMBL" id="EHP47701.1"/>
    </source>
</evidence>
<protein>
    <submittedName>
        <fullName evidence="1">Uncharacterized protein</fullName>
    </submittedName>
</protein>
<organism evidence="1 2">
    <name type="scientific">Odoribacter laneus YIT 12061</name>
    <dbReference type="NCBI Taxonomy" id="742817"/>
    <lineage>
        <taxon>Bacteria</taxon>
        <taxon>Pseudomonadati</taxon>
        <taxon>Bacteroidota</taxon>
        <taxon>Bacteroidia</taxon>
        <taxon>Bacteroidales</taxon>
        <taxon>Odoribacteraceae</taxon>
        <taxon>Odoribacter</taxon>
    </lineage>
</organism>
<keyword evidence="2" id="KW-1185">Reference proteome</keyword>
<dbReference type="PATRIC" id="fig|742817.3.peg.1654"/>
<evidence type="ECO:0000313" key="2">
    <source>
        <dbReference type="Proteomes" id="UP000004892"/>
    </source>
</evidence>
<dbReference type="GeneID" id="98069124"/>
<dbReference type="STRING" id="742817.HMPREF9449_01554"/>
<dbReference type="RefSeq" id="WP_009136702.1">
    <property type="nucleotide sequence ID" value="NZ_JH594596.1"/>
</dbReference>
<dbReference type="HOGENOM" id="CLU_946070_0_0_10"/>
<proteinExistence type="predicted"/>
<sequence>MKMITILLFITFSKSLYSQNNMMKNFELLYSIPQEINDNEEWPKYTLRSLYLENDTLHTLLLKTNYISSISLSDSLAKIKHLFTPLPKNEFPVFLKKYQQEWYTASTNSIQKFQNSSQYQTLITIPQETLLEFFDIIENKIIYATRQPKIVLTDLDGKELFQVSINYFFISTTVYNNILTNGFYDILIKKNLLISLPVKRHYTSSAYPNATYMIGGWEKYGYFVDPTQRDHLVIRDMSGNSEEECLYFNHTFSENDLDFPEEDDINLRVFSSDNQIFYFVQVKNEHLDIYKAAK</sequence>
<accession>H1DH18</accession>
<reference evidence="1 2" key="1">
    <citation type="submission" date="2012-01" db="EMBL/GenBank/DDBJ databases">
        <title>The Genome Sequence of Odoribacter laneus YIT 12061.</title>
        <authorList>
            <consortium name="The Broad Institute Genome Sequencing Platform"/>
            <person name="Earl A."/>
            <person name="Ward D."/>
            <person name="Feldgarden M."/>
            <person name="Gevers D."/>
            <person name="Morotomi M."/>
            <person name="Young S.K."/>
            <person name="Zeng Q."/>
            <person name="Gargeya S."/>
            <person name="Fitzgerald M."/>
            <person name="Haas B."/>
            <person name="Abouelleil A."/>
            <person name="Alvarado L."/>
            <person name="Arachchi H.M."/>
            <person name="Berlin A."/>
            <person name="Chapman S.B."/>
            <person name="Gearin G."/>
            <person name="Goldberg J."/>
            <person name="Griggs A."/>
            <person name="Gujja S."/>
            <person name="Hansen M."/>
            <person name="Heiman D."/>
            <person name="Howarth C."/>
            <person name="Larimer J."/>
            <person name="Lui A."/>
            <person name="MacDonald P.J.P."/>
            <person name="McCowen C."/>
            <person name="Montmayeur A."/>
            <person name="Murphy C."/>
            <person name="Neiman D."/>
            <person name="Pearson M."/>
            <person name="Priest M."/>
            <person name="Roberts A."/>
            <person name="Saif S."/>
            <person name="Shea T."/>
            <person name="Sisk P."/>
            <person name="Stolte C."/>
            <person name="Sykes S."/>
            <person name="Wortman J."/>
            <person name="Nusbaum C."/>
            <person name="Birren B."/>
        </authorList>
    </citation>
    <scope>NUCLEOTIDE SEQUENCE [LARGE SCALE GENOMIC DNA]</scope>
    <source>
        <strain evidence="1 2">YIT 12061</strain>
    </source>
</reference>
<dbReference type="AlphaFoldDB" id="H1DH18"/>